<dbReference type="EMBL" id="BAABLD010000017">
    <property type="protein sequence ID" value="GAA5171151.1"/>
    <property type="molecule type" value="Genomic_DNA"/>
</dbReference>
<sequence>MVVLSILAAVAMPKFFTRSEFDVFGFKQEIQQSLRFAQKSAVAKRRMVCVAVASNTLTLQYATAYGAGSCNQSLIDPSSGSAWSQAAPSGVSITALSFTYDALGKPSFSSAQTLAVTAGSLTQNVVIEAETGYVR</sequence>
<keyword evidence="2" id="KW-1185">Reference proteome</keyword>
<accession>A0ABP9R340</accession>
<protein>
    <submittedName>
        <fullName evidence="1">Uncharacterized protein</fullName>
    </submittedName>
</protein>
<reference evidence="2" key="1">
    <citation type="journal article" date="2019" name="Int. J. Syst. Evol. Microbiol.">
        <title>The Global Catalogue of Microorganisms (GCM) 10K type strain sequencing project: providing services to taxonomists for standard genome sequencing and annotation.</title>
        <authorList>
            <consortium name="The Broad Institute Genomics Platform"/>
            <consortium name="The Broad Institute Genome Sequencing Center for Infectious Disease"/>
            <person name="Wu L."/>
            <person name="Ma J."/>
        </authorList>
    </citation>
    <scope>NUCLEOTIDE SEQUENCE [LARGE SCALE GENOMIC DNA]</scope>
    <source>
        <strain evidence="2">JCM 18715</strain>
    </source>
</reference>
<gene>
    <name evidence="1" type="ORF">GCM10025770_35320</name>
</gene>
<comment type="caution">
    <text evidence="1">The sequence shown here is derived from an EMBL/GenBank/DDBJ whole genome shotgun (WGS) entry which is preliminary data.</text>
</comment>
<organism evidence="1 2">
    <name type="scientific">Viridibacterium curvum</name>
    <dbReference type="NCBI Taxonomy" id="1101404"/>
    <lineage>
        <taxon>Bacteria</taxon>
        <taxon>Pseudomonadati</taxon>
        <taxon>Pseudomonadota</taxon>
        <taxon>Betaproteobacteria</taxon>
        <taxon>Rhodocyclales</taxon>
        <taxon>Rhodocyclaceae</taxon>
        <taxon>Viridibacterium</taxon>
    </lineage>
</organism>
<dbReference type="Proteomes" id="UP001500547">
    <property type="component" value="Unassembled WGS sequence"/>
</dbReference>
<name>A0ABP9R340_9RHOO</name>
<evidence type="ECO:0000313" key="2">
    <source>
        <dbReference type="Proteomes" id="UP001500547"/>
    </source>
</evidence>
<evidence type="ECO:0000313" key="1">
    <source>
        <dbReference type="EMBL" id="GAA5171151.1"/>
    </source>
</evidence>
<proteinExistence type="predicted"/>